<dbReference type="AlphaFoldDB" id="A0A8S3YQK9"/>
<evidence type="ECO:0000256" key="1">
    <source>
        <dbReference type="SAM" id="Coils"/>
    </source>
</evidence>
<feature type="compositionally biased region" description="Basic and acidic residues" evidence="2">
    <location>
        <begin position="210"/>
        <end position="225"/>
    </location>
</feature>
<name>A0A8S3YQK9_9EUPU</name>
<dbReference type="GO" id="GO:0008017">
    <property type="term" value="F:microtubule binding"/>
    <property type="evidence" value="ECO:0007669"/>
    <property type="project" value="InterPro"/>
</dbReference>
<sequence>MKSSKTAKANIRSSSLDRLEDPSSNDNGVCVSVVSTNQRSQPIKLKPKRKTNQEIPENTLCEPRHIPGRQPAVYKIKQCDKEKQKRYNTTNPQPMQDDSLLPKKMTHSSKSNFSSNDISVPTKGTKKKENNSTRQQSVENESTFESELPTEEPFTPLSDSIVPEDVLQNSSHDIENSADGALQDSKEVHNSERVNANKTKAIHKHLHSIRGRETVSSKSDSHERCANFARTPRSSRPTTVDKEVPPRARRCLSFNRDNKQNVSSTVRVNIGPSPESPIKRSEENSSSVDSLRNLNLELRDQVLDLRQLRQQEHERLTLALAEQKEKLDREKAKELEHIRDQLTAKAELDLQKLTRHKDAEITKLKMEVSCKDVMLNIDVRRSKLLDDLKELRREKKELEDTLNSAEVAGRTFSNDLRRHSQNFELEMAKVKREAQLEIKQLIYKTTQINSLPFLFSLLGFPIST</sequence>
<evidence type="ECO:0000256" key="2">
    <source>
        <dbReference type="SAM" id="MobiDB-lite"/>
    </source>
</evidence>
<organism evidence="3 4">
    <name type="scientific">Candidula unifasciata</name>
    <dbReference type="NCBI Taxonomy" id="100452"/>
    <lineage>
        <taxon>Eukaryota</taxon>
        <taxon>Metazoa</taxon>
        <taxon>Spiralia</taxon>
        <taxon>Lophotrochozoa</taxon>
        <taxon>Mollusca</taxon>
        <taxon>Gastropoda</taxon>
        <taxon>Heterobranchia</taxon>
        <taxon>Euthyneura</taxon>
        <taxon>Panpulmonata</taxon>
        <taxon>Eupulmonata</taxon>
        <taxon>Stylommatophora</taxon>
        <taxon>Helicina</taxon>
        <taxon>Helicoidea</taxon>
        <taxon>Geomitridae</taxon>
        <taxon>Candidula</taxon>
    </lineage>
</organism>
<dbReference type="OrthoDB" id="6424487at2759"/>
<gene>
    <name evidence="3" type="ORF">CUNI_LOCUS2768</name>
</gene>
<feature type="compositionally biased region" description="Polar residues" evidence="2">
    <location>
        <begin position="22"/>
        <end position="41"/>
    </location>
</feature>
<feature type="non-terminal residue" evidence="3">
    <location>
        <position position="464"/>
    </location>
</feature>
<feature type="coiled-coil region" evidence="1">
    <location>
        <begin position="288"/>
        <end position="333"/>
    </location>
</feature>
<feature type="region of interest" description="Disordered" evidence="2">
    <location>
        <begin position="210"/>
        <end position="288"/>
    </location>
</feature>
<protein>
    <submittedName>
        <fullName evidence="3">Uncharacterized protein</fullName>
    </submittedName>
</protein>
<dbReference type="GO" id="GO:0019900">
    <property type="term" value="F:kinase binding"/>
    <property type="evidence" value="ECO:0007669"/>
    <property type="project" value="InterPro"/>
</dbReference>
<accession>A0A8S3YQK9</accession>
<feature type="compositionally biased region" description="Low complexity" evidence="2">
    <location>
        <begin position="108"/>
        <end position="119"/>
    </location>
</feature>
<dbReference type="PANTHER" id="PTHR18935:SF8">
    <property type="entry name" value="GOLGIN SUBFAMILY A MEMBER 4-LIKE ISOFORM X1"/>
    <property type="match status" value="1"/>
</dbReference>
<reference evidence="3" key="1">
    <citation type="submission" date="2021-04" db="EMBL/GenBank/DDBJ databases">
        <authorList>
            <consortium name="Molecular Ecology Group"/>
        </authorList>
    </citation>
    <scope>NUCLEOTIDE SEQUENCE</scope>
</reference>
<feature type="compositionally biased region" description="Polar residues" evidence="2">
    <location>
        <begin position="1"/>
        <end position="14"/>
    </location>
</feature>
<evidence type="ECO:0000313" key="4">
    <source>
        <dbReference type="Proteomes" id="UP000678393"/>
    </source>
</evidence>
<keyword evidence="4" id="KW-1185">Reference proteome</keyword>
<dbReference type="EMBL" id="CAJHNH020000368">
    <property type="protein sequence ID" value="CAG5117210.1"/>
    <property type="molecule type" value="Genomic_DNA"/>
</dbReference>
<feature type="coiled-coil region" evidence="1">
    <location>
        <begin position="374"/>
        <end position="433"/>
    </location>
</feature>
<feature type="region of interest" description="Disordered" evidence="2">
    <location>
        <begin position="1"/>
        <end position="158"/>
    </location>
</feature>
<dbReference type="PANTHER" id="PTHR18935">
    <property type="entry name" value="GOLGIN SUBFAMILY A MEMBER 4-LIKE ISOFORM X1"/>
    <property type="match status" value="1"/>
</dbReference>
<evidence type="ECO:0000313" key="3">
    <source>
        <dbReference type="EMBL" id="CAG5117210.1"/>
    </source>
</evidence>
<proteinExistence type="predicted"/>
<feature type="compositionally biased region" description="Polar residues" evidence="2">
    <location>
        <begin position="132"/>
        <end position="141"/>
    </location>
</feature>
<comment type="caution">
    <text evidence="3">The sequence shown here is derived from an EMBL/GenBank/DDBJ whole genome shotgun (WGS) entry which is preliminary data.</text>
</comment>
<feature type="compositionally biased region" description="Polar residues" evidence="2">
    <location>
        <begin position="87"/>
        <end position="96"/>
    </location>
</feature>
<dbReference type="InterPro" id="IPR024836">
    <property type="entry name" value="JAKMIP"/>
</dbReference>
<dbReference type="Proteomes" id="UP000678393">
    <property type="component" value="Unassembled WGS sequence"/>
</dbReference>
<keyword evidence="1" id="KW-0175">Coiled coil</keyword>